<evidence type="ECO:0000313" key="4">
    <source>
        <dbReference type="EMBL" id="RNA38147.1"/>
    </source>
</evidence>
<feature type="domain" description="Major facilitator superfamily (MFS) profile" evidence="3">
    <location>
        <begin position="56"/>
        <end position="445"/>
    </location>
</feature>
<dbReference type="Pfam" id="PF07690">
    <property type="entry name" value="MFS_1"/>
    <property type="match status" value="1"/>
</dbReference>
<evidence type="ECO:0000259" key="3">
    <source>
        <dbReference type="PROSITE" id="PS50850"/>
    </source>
</evidence>
<dbReference type="AlphaFoldDB" id="A0A3M7SRB2"/>
<organism evidence="4 5">
    <name type="scientific">Brachionus plicatilis</name>
    <name type="common">Marine rotifer</name>
    <name type="synonym">Brachionus muelleri</name>
    <dbReference type="NCBI Taxonomy" id="10195"/>
    <lineage>
        <taxon>Eukaryota</taxon>
        <taxon>Metazoa</taxon>
        <taxon>Spiralia</taxon>
        <taxon>Gnathifera</taxon>
        <taxon>Rotifera</taxon>
        <taxon>Eurotatoria</taxon>
        <taxon>Monogononta</taxon>
        <taxon>Pseudotrocha</taxon>
        <taxon>Ploima</taxon>
        <taxon>Brachionidae</taxon>
        <taxon>Brachionus</taxon>
    </lineage>
</organism>
<dbReference type="InterPro" id="IPR036259">
    <property type="entry name" value="MFS_trans_sf"/>
</dbReference>
<feature type="transmembrane region" description="Helical" evidence="2">
    <location>
        <begin position="54"/>
        <end position="74"/>
    </location>
</feature>
<dbReference type="InterPro" id="IPR050327">
    <property type="entry name" value="Proton-linked_MCT"/>
</dbReference>
<feature type="transmembrane region" description="Helical" evidence="2">
    <location>
        <begin position="216"/>
        <end position="235"/>
    </location>
</feature>
<dbReference type="Gene3D" id="1.20.1250.20">
    <property type="entry name" value="MFS general substrate transporter like domains"/>
    <property type="match status" value="2"/>
</dbReference>
<evidence type="ECO:0000256" key="2">
    <source>
        <dbReference type="SAM" id="Phobius"/>
    </source>
</evidence>
<dbReference type="SUPFAM" id="SSF103473">
    <property type="entry name" value="MFS general substrate transporter"/>
    <property type="match status" value="1"/>
</dbReference>
<sequence>MTKIDYNSDEERKFIELSQKSSPGVQFKNSNIEVKFSNDNSEAKNSDFIYQEGGWGWIVVICSGFCLGILIGMINNYSLLLNEMERVYNQTENHVVYTAWIGSLSTGVQYIFCSFGSIASDFFGPRKPGIFGGLISGISLTLCIFVEELRFYFLTYGILYGIGQAFLLTSTLAILPHYFNKRISLANGIMNSIGAIVVVILPIFTSQLLDNYGLKATFLFLSILNFITMFMAMTYKPMIPVINHEKRIHKLKSSFGLDVFEKPKFIIFCIASFFGMLGYLIPIVNIDHHSIKVFPNDKPFYINVVFGAASGVAAIVFGKIGDHTKFHRVHYHTLVFLVYGIVQITIPMARCFNELLIQLAILGLMDGVLLCFIVPISCDLAESSKLANHAAGYYHFFISLPSIAGPVIAGKIYSVFNFYDYAFYFGAATSFIGAVILIIFITYLECIEEKKKSFLIEKSIVIGKT</sequence>
<protein>
    <submittedName>
        <fullName evidence="4">Monocarboxylate transporter 10</fullName>
    </submittedName>
</protein>
<gene>
    <name evidence="4" type="ORF">BpHYR1_024590</name>
</gene>
<dbReference type="PANTHER" id="PTHR11360">
    <property type="entry name" value="MONOCARBOXYLATE TRANSPORTER"/>
    <property type="match status" value="1"/>
</dbReference>
<feature type="transmembrane region" description="Helical" evidence="2">
    <location>
        <begin position="390"/>
        <end position="409"/>
    </location>
</feature>
<feature type="transmembrane region" description="Helical" evidence="2">
    <location>
        <begin position="355"/>
        <end position="378"/>
    </location>
</feature>
<dbReference type="GO" id="GO:0016020">
    <property type="term" value="C:membrane"/>
    <property type="evidence" value="ECO:0007669"/>
    <property type="project" value="UniProtKB-SubCell"/>
</dbReference>
<evidence type="ECO:0000256" key="1">
    <source>
        <dbReference type="ARBA" id="ARBA00004141"/>
    </source>
</evidence>
<proteinExistence type="predicted"/>
<dbReference type="InterPro" id="IPR011701">
    <property type="entry name" value="MFS"/>
</dbReference>
<keyword evidence="2" id="KW-1133">Transmembrane helix</keyword>
<feature type="transmembrane region" description="Helical" evidence="2">
    <location>
        <begin position="421"/>
        <end position="444"/>
    </location>
</feature>
<dbReference type="Proteomes" id="UP000276133">
    <property type="component" value="Unassembled WGS sequence"/>
</dbReference>
<dbReference type="GO" id="GO:0022857">
    <property type="term" value="F:transmembrane transporter activity"/>
    <property type="evidence" value="ECO:0007669"/>
    <property type="project" value="InterPro"/>
</dbReference>
<keyword evidence="2" id="KW-0472">Membrane</keyword>
<dbReference type="PROSITE" id="PS50850">
    <property type="entry name" value="MFS"/>
    <property type="match status" value="1"/>
</dbReference>
<comment type="caution">
    <text evidence="4">The sequence shown here is derived from an EMBL/GenBank/DDBJ whole genome shotgun (WGS) entry which is preliminary data.</text>
</comment>
<keyword evidence="2" id="KW-0812">Transmembrane</keyword>
<feature type="transmembrane region" description="Helical" evidence="2">
    <location>
        <begin position="94"/>
        <end position="118"/>
    </location>
</feature>
<name>A0A3M7SRB2_BRAPC</name>
<feature type="transmembrane region" description="Helical" evidence="2">
    <location>
        <begin position="265"/>
        <end position="284"/>
    </location>
</feature>
<reference evidence="4 5" key="1">
    <citation type="journal article" date="2018" name="Sci. Rep.">
        <title>Genomic signatures of local adaptation to the degree of environmental predictability in rotifers.</title>
        <authorList>
            <person name="Franch-Gras L."/>
            <person name="Hahn C."/>
            <person name="Garcia-Roger E.M."/>
            <person name="Carmona M.J."/>
            <person name="Serra M."/>
            <person name="Gomez A."/>
        </authorList>
    </citation>
    <scope>NUCLEOTIDE SEQUENCE [LARGE SCALE GENOMIC DNA]</scope>
    <source>
        <strain evidence="4">HYR1</strain>
    </source>
</reference>
<dbReference type="InterPro" id="IPR020846">
    <property type="entry name" value="MFS_dom"/>
</dbReference>
<evidence type="ECO:0000313" key="5">
    <source>
        <dbReference type="Proteomes" id="UP000276133"/>
    </source>
</evidence>
<dbReference type="OrthoDB" id="6499973at2759"/>
<dbReference type="EMBL" id="REGN01000910">
    <property type="protein sequence ID" value="RNA38147.1"/>
    <property type="molecule type" value="Genomic_DNA"/>
</dbReference>
<feature type="transmembrane region" description="Helical" evidence="2">
    <location>
        <begin position="153"/>
        <end position="173"/>
    </location>
</feature>
<comment type="subcellular location">
    <subcellularLocation>
        <location evidence="1">Membrane</location>
        <topology evidence="1">Multi-pass membrane protein</topology>
    </subcellularLocation>
</comment>
<dbReference type="PANTHER" id="PTHR11360:SF251">
    <property type="entry name" value="MAJOR FACILITATOR SUPERFAMILY (MFS) PROFILE DOMAIN-CONTAINING PROTEIN"/>
    <property type="match status" value="1"/>
</dbReference>
<feature type="transmembrane region" description="Helical" evidence="2">
    <location>
        <begin position="130"/>
        <end position="147"/>
    </location>
</feature>
<feature type="transmembrane region" description="Helical" evidence="2">
    <location>
        <begin position="300"/>
        <end position="317"/>
    </location>
</feature>
<feature type="transmembrane region" description="Helical" evidence="2">
    <location>
        <begin position="329"/>
        <end position="349"/>
    </location>
</feature>
<accession>A0A3M7SRB2</accession>
<keyword evidence="5" id="KW-1185">Reference proteome</keyword>
<feature type="transmembrane region" description="Helical" evidence="2">
    <location>
        <begin position="185"/>
        <end position="204"/>
    </location>
</feature>